<evidence type="ECO:0000256" key="1">
    <source>
        <dbReference type="SAM" id="MobiDB-lite"/>
    </source>
</evidence>
<feature type="region of interest" description="Disordered" evidence="1">
    <location>
        <begin position="77"/>
        <end position="200"/>
    </location>
</feature>
<evidence type="ECO:0000313" key="3">
    <source>
        <dbReference type="Proteomes" id="UP000254487"/>
    </source>
</evidence>
<gene>
    <name evidence="2" type="ORF">NCTC10313_03311</name>
</gene>
<sequence length="200" mass="21276">MIFCCVTTTDFAAAFRRRAGSISSRVMANRGGEDGLPLEVAPAASCQQRGQRRRQSYQRHNGGEDAVRALGRIVIGDHRLPGNGRGTDANRLQKAQRQHQGGVVHPQHPQTAGPRKSPGRSAAPVYVHSGRQRSPEQLAQREAGEEQAQAGANGGGGGVEILLHGGKRRQVHIGGPESPGTLRPASQTKNPFPGCDITFS</sequence>
<organism evidence="2 3">
    <name type="scientific">Klebsiella pneumoniae subsp. ozaenae</name>
    <dbReference type="NCBI Taxonomy" id="574"/>
    <lineage>
        <taxon>Bacteria</taxon>
        <taxon>Pseudomonadati</taxon>
        <taxon>Pseudomonadota</taxon>
        <taxon>Gammaproteobacteria</taxon>
        <taxon>Enterobacterales</taxon>
        <taxon>Enterobacteriaceae</taxon>
        <taxon>Klebsiella/Raoultella group</taxon>
        <taxon>Klebsiella</taxon>
        <taxon>Klebsiella pneumoniae complex</taxon>
    </lineage>
</organism>
<accession>A0A377ZJ87</accession>
<dbReference type="EMBL" id="UGLW01000003">
    <property type="protein sequence ID" value="STU73208.1"/>
    <property type="molecule type" value="Genomic_DNA"/>
</dbReference>
<feature type="region of interest" description="Disordered" evidence="1">
    <location>
        <begin position="43"/>
        <end position="65"/>
    </location>
</feature>
<name>A0A377ZJ87_KLEPO</name>
<proteinExistence type="predicted"/>
<dbReference type="Proteomes" id="UP000254487">
    <property type="component" value="Unassembled WGS sequence"/>
</dbReference>
<evidence type="ECO:0000313" key="2">
    <source>
        <dbReference type="EMBL" id="STU73208.1"/>
    </source>
</evidence>
<dbReference type="AlphaFoldDB" id="A0A377ZJ87"/>
<protein>
    <submittedName>
        <fullName evidence="2">Uncharacterized protein</fullName>
    </submittedName>
</protein>
<reference evidence="2 3" key="1">
    <citation type="submission" date="2018-06" db="EMBL/GenBank/DDBJ databases">
        <authorList>
            <consortium name="Pathogen Informatics"/>
            <person name="Doyle S."/>
        </authorList>
    </citation>
    <scope>NUCLEOTIDE SEQUENCE [LARGE SCALE GENOMIC DNA]</scope>
    <source>
        <strain evidence="2 3">NCTC10313</strain>
    </source>
</reference>
<feature type="compositionally biased region" description="Low complexity" evidence="1">
    <location>
        <begin position="136"/>
        <end position="151"/>
    </location>
</feature>